<proteinExistence type="predicted"/>
<organism evidence="1 2">
    <name type="scientific">Ginsengibacter hankyongi</name>
    <dbReference type="NCBI Taxonomy" id="2607284"/>
    <lineage>
        <taxon>Bacteria</taxon>
        <taxon>Pseudomonadati</taxon>
        <taxon>Bacteroidota</taxon>
        <taxon>Chitinophagia</taxon>
        <taxon>Chitinophagales</taxon>
        <taxon>Chitinophagaceae</taxon>
        <taxon>Ginsengibacter</taxon>
    </lineage>
</organism>
<sequence>METNSTQQEILLVTGTSFTSGKFCETSDGLSYNHLSEKEKLEVACWNGLLPKMLPEIFNQYAAHKKLYLWEIREGASFIELELGEQYMEFEKRFSIDPYSFLPLQILS</sequence>
<dbReference type="Proteomes" id="UP000326903">
    <property type="component" value="Unassembled WGS sequence"/>
</dbReference>
<protein>
    <submittedName>
        <fullName evidence="1">Uncharacterized protein</fullName>
    </submittedName>
</protein>
<keyword evidence="2" id="KW-1185">Reference proteome</keyword>
<gene>
    <name evidence="1" type="ORF">FW778_17725</name>
</gene>
<reference evidence="1 2" key="1">
    <citation type="submission" date="2019-09" db="EMBL/GenBank/DDBJ databases">
        <title>Draft genome sequence of Ginsengibacter sp. BR5-29.</title>
        <authorList>
            <person name="Im W.-T."/>
        </authorList>
    </citation>
    <scope>NUCLEOTIDE SEQUENCE [LARGE SCALE GENOMIC DNA]</scope>
    <source>
        <strain evidence="1 2">BR5-29</strain>
    </source>
</reference>
<name>A0A5J5IF90_9BACT</name>
<dbReference type="AlphaFoldDB" id="A0A5J5IF90"/>
<evidence type="ECO:0000313" key="1">
    <source>
        <dbReference type="EMBL" id="KAA9037267.1"/>
    </source>
</evidence>
<evidence type="ECO:0000313" key="2">
    <source>
        <dbReference type="Proteomes" id="UP000326903"/>
    </source>
</evidence>
<dbReference type="RefSeq" id="WP_150416195.1">
    <property type="nucleotide sequence ID" value="NZ_VYQF01000006.1"/>
</dbReference>
<dbReference type="EMBL" id="VYQF01000006">
    <property type="protein sequence ID" value="KAA9037267.1"/>
    <property type="molecule type" value="Genomic_DNA"/>
</dbReference>
<comment type="caution">
    <text evidence="1">The sequence shown here is derived from an EMBL/GenBank/DDBJ whole genome shotgun (WGS) entry which is preliminary data.</text>
</comment>
<accession>A0A5J5IF90</accession>